<dbReference type="Proteomes" id="UP000051487">
    <property type="component" value="Unassembled WGS sequence"/>
</dbReference>
<gene>
    <name evidence="2" type="ORF">ALT_4851</name>
</gene>
<dbReference type="AlphaFoldDB" id="A0AAN4PIT3"/>
<dbReference type="EMBL" id="BCLY01000009">
    <property type="protein sequence ID" value="GAQ07530.1"/>
    <property type="molecule type" value="Genomic_DNA"/>
</dbReference>
<sequence>MEWGQGAGAVGHDRPRARAQDGASDQVPLRPKQRANQRGPLCMGARVDARTTPYKMGPPPAGSGPGNVCTHDVGPVEVGGSMWKARAASPLVACELCAGHFFPARQAASLRPSQPWFLLSSGRRAASLVGSSRLSTVFGASSNGRARDPRDMRRAPVPGSFRAVLKNAREPHIAGMTEARGRLVPGTDGIPGGAAPREPPFVGVSAGSGPPTRGPYAAARQRPRGRSDGITCVRTGSEGLQWGQLDGRRRSPGTPGAVGAAGRLRVAPSGFTYIHSALRGLVGPARSAPFARWPAARAPIRY</sequence>
<evidence type="ECO:0000313" key="3">
    <source>
        <dbReference type="Proteomes" id="UP000051487"/>
    </source>
</evidence>
<feature type="region of interest" description="Disordered" evidence="1">
    <location>
        <begin position="1"/>
        <end position="42"/>
    </location>
</feature>
<reference evidence="2 3" key="1">
    <citation type="submission" date="2015-11" db="EMBL/GenBank/DDBJ databases">
        <title>Aspergillus lentulus strain IFM 54703T.</title>
        <authorList>
            <person name="Kusuya Y."/>
            <person name="Sakai K."/>
            <person name="Kamei K."/>
            <person name="Takahashi H."/>
            <person name="Yaguchi T."/>
        </authorList>
    </citation>
    <scope>NUCLEOTIDE SEQUENCE [LARGE SCALE GENOMIC DNA]</scope>
    <source>
        <strain evidence="2 3">IFM 54703</strain>
    </source>
</reference>
<proteinExistence type="predicted"/>
<protein>
    <submittedName>
        <fullName evidence="2">Uncharacterized protein</fullName>
    </submittedName>
</protein>
<evidence type="ECO:0000256" key="1">
    <source>
        <dbReference type="SAM" id="MobiDB-lite"/>
    </source>
</evidence>
<accession>A0AAN4PIT3</accession>
<comment type="caution">
    <text evidence="2">The sequence shown here is derived from an EMBL/GenBank/DDBJ whole genome shotgun (WGS) entry which is preliminary data.</text>
</comment>
<feature type="region of interest" description="Disordered" evidence="1">
    <location>
        <begin position="205"/>
        <end position="229"/>
    </location>
</feature>
<name>A0AAN4PIT3_ASPLE</name>
<evidence type="ECO:0000313" key="2">
    <source>
        <dbReference type="EMBL" id="GAQ07530.1"/>
    </source>
</evidence>
<organism evidence="2 3">
    <name type="scientific">Aspergillus lentulus</name>
    <dbReference type="NCBI Taxonomy" id="293939"/>
    <lineage>
        <taxon>Eukaryota</taxon>
        <taxon>Fungi</taxon>
        <taxon>Dikarya</taxon>
        <taxon>Ascomycota</taxon>
        <taxon>Pezizomycotina</taxon>
        <taxon>Eurotiomycetes</taxon>
        <taxon>Eurotiomycetidae</taxon>
        <taxon>Eurotiales</taxon>
        <taxon>Aspergillaceae</taxon>
        <taxon>Aspergillus</taxon>
        <taxon>Aspergillus subgen. Fumigati</taxon>
    </lineage>
</organism>